<keyword evidence="2" id="KW-0819">tRNA processing</keyword>
<evidence type="ECO:0000256" key="2">
    <source>
        <dbReference type="ARBA" id="ARBA00022694"/>
    </source>
</evidence>
<evidence type="ECO:0000313" key="4">
    <source>
        <dbReference type="Proteomes" id="UP000683360"/>
    </source>
</evidence>
<comment type="similarity">
    <text evidence="1">Belongs to the eukaryotic/archaeal RNase P protein component 2 family.</text>
</comment>
<accession>A0A8S3URW2</accession>
<dbReference type="InterPro" id="IPR038085">
    <property type="entry name" value="Rnp2-like_sf"/>
</dbReference>
<dbReference type="OrthoDB" id="24745at2759"/>
<dbReference type="AlphaFoldDB" id="A0A8S3URW2"/>
<dbReference type="PANTHER" id="PTHR48414:SF1">
    <property type="entry name" value="POP5 HOMOLOG, RIBONUCLEASE P_MRP SUBUNIT"/>
    <property type="match status" value="1"/>
</dbReference>
<dbReference type="PANTHER" id="PTHR48414">
    <property type="entry name" value="POP5 HOMOLOG, RIBONUCLEASE P_MRP SUBUNIT"/>
    <property type="match status" value="1"/>
</dbReference>
<name>A0A8S3URW2_MYTED</name>
<evidence type="ECO:0000313" key="3">
    <source>
        <dbReference type="EMBL" id="CAG2245432.1"/>
    </source>
</evidence>
<reference evidence="3" key="1">
    <citation type="submission" date="2021-03" db="EMBL/GenBank/DDBJ databases">
        <authorList>
            <person name="Bekaert M."/>
        </authorList>
    </citation>
    <scope>NUCLEOTIDE SEQUENCE</scope>
</reference>
<dbReference type="Pfam" id="PF01900">
    <property type="entry name" value="RNase_P_Rpp14"/>
    <property type="match status" value="1"/>
</dbReference>
<dbReference type="GO" id="GO:0001682">
    <property type="term" value="P:tRNA 5'-leader removal"/>
    <property type="evidence" value="ECO:0007669"/>
    <property type="project" value="InterPro"/>
</dbReference>
<keyword evidence="4" id="KW-1185">Reference proteome</keyword>
<sequence>MKQEKKEVNIINMVMYNFTMYNDQCQTVFIDYGLDDKCSLYLVCEVVTDNRKPEFTQMDFLRCLKDAVSKYHGDYGTGSIMTSLFVKYFNPDTGIIIIRVKRGCHLMIQSTLTFMTKVKDCEVMLHTIHIGGTLKSCQKFLIRYHQKQLATSLKQCKTKEEKTVVGKAVKRSDAIVKASNLKKLELNILSDVT</sequence>
<gene>
    <name evidence="3" type="ORF">MEDL_57446</name>
</gene>
<protein>
    <submittedName>
        <fullName evidence="3">POP5</fullName>
        <ecNumber evidence="3">3.1.26.5</ecNumber>
    </submittedName>
</protein>
<dbReference type="EMBL" id="CAJPWZ010002771">
    <property type="protein sequence ID" value="CAG2245432.1"/>
    <property type="molecule type" value="Genomic_DNA"/>
</dbReference>
<dbReference type="GO" id="GO:0030677">
    <property type="term" value="C:ribonuclease P complex"/>
    <property type="evidence" value="ECO:0007669"/>
    <property type="project" value="InterPro"/>
</dbReference>
<dbReference type="Gene3D" id="3.30.70.3250">
    <property type="entry name" value="Ribonuclease P, Pop5 subunit"/>
    <property type="match status" value="1"/>
</dbReference>
<dbReference type="Proteomes" id="UP000683360">
    <property type="component" value="Unassembled WGS sequence"/>
</dbReference>
<dbReference type="InterPro" id="IPR002759">
    <property type="entry name" value="Pop5/Rpp14/Rnp2-like"/>
</dbReference>
<dbReference type="EC" id="3.1.26.5" evidence="3"/>
<organism evidence="3 4">
    <name type="scientific">Mytilus edulis</name>
    <name type="common">Blue mussel</name>
    <dbReference type="NCBI Taxonomy" id="6550"/>
    <lineage>
        <taxon>Eukaryota</taxon>
        <taxon>Metazoa</taxon>
        <taxon>Spiralia</taxon>
        <taxon>Lophotrochozoa</taxon>
        <taxon>Mollusca</taxon>
        <taxon>Bivalvia</taxon>
        <taxon>Autobranchia</taxon>
        <taxon>Pteriomorphia</taxon>
        <taxon>Mytilida</taxon>
        <taxon>Mytiloidea</taxon>
        <taxon>Mytilidae</taxon>
        <taxon>Mytilinae</taxon>
        <taxon>Mytilus</taxon>
    </lineage>
</organism>
<evidence type="ECO:0000256" key="1">
    <source>
        <dbReference type="ARBA" id="ARBA00010800"/>
    </source>
</evidence>
<dbReference type="SUPFAM" id="SSF160350">
    <property type="entry name" value="Rnp2-like"/>
    <property type="match status" value="1"/>
</dbReference>
<dbReference type="GO" id="GO:0004526">
    <property type="term" value="F:ribonuclease P activity"/>
    <property type="evidence" value="ECO:0007669"/>
    <property type="project" value="UniProtKB-EC"/>
</dbReference>
<proteinExistence type="inferred from homology"/>
<keyword evidence="3" id="KW-0378">Hydrolase</keyword>
<comment type="caution">
    <text evidence="3">The sequence shown here is derived from an EMBL/GenBank/DDBJ whole genome shotgun (WGS) entry which is preliminary data.</text>
</comment>